<dbReference type="Proteomes" id="UP000461730">
    <property type="component" value="Unassembled WGS sequence"/>
</dbReference>
<accession>A0A7K1TZG9</accession>
<evidence type="ECO:0000313" key="3">
    <source>
        <dbReference type="Proteomes" id="UP000461730"/>
    </source>
</evidence>
<gene>
    <name evidence="2" type="ORF">GO493_04135</name>
</gene>
<dbReference type="RefSeq" id="WP_157304831.1">
    <property type="nucleotide sequence ID" value="NZ_WRXN01000001.1"/>
</dbReference>
<reference evidence="2 3" key="1">
    <citation type="submission" date="2019-12" db="EMBL/GenBank/DDBJ databases">
        <title>Chitinophaga sp. strain ysch24 (GDMCC 1.1355), whole genome shotgun sequence.</title>
        <authorList>
            <person name="Zhang X."/>
        </authorList>
    </citation>
    <scope>NUCLEOTIDE SEQUENCE [LARGE SCALE GENOMIC DNA]</scope>
    <source>
        <strain evidence="3">ysch24</strain>
    </source>
</reference>
<keyword evidence="2" id="KW-0808">Transferase</keyword>
<comment type="caution">
    <text evidence="2">The sequence shown here is derived from an EMBL/GenBank/DDBJ whole genome shotgun (WGS) entry which is preliminary data.</text>
</comment>
<dbReference type="Gene3D" id="3.90.550.10">
    <property type="entry name" value="Spore Coat Polysaccharide Biosynthesis Protein SpsA, Chain A"/>
    <property type="match status" value="1"/>
</dbReference>
<dbReference type="SUPFAM" id="SSF53448">
    <property type="entry name" value="Nucleotide-diphospho-sugar transferases"/>
    <property type="match status" value="1"/>
</dbReference>
<organism evidence="2 3">
    <name type="scientific">Chitinophaga tropicalis</name>
    <dbReference type="NCBI Taxonomy" id="2683588"/>
    <lineage>
        <taxon>Bacteria</taxon>
        <taxon>Pseudomonadati</taxon>
        <taxon>Bacteroidota</taxon>
        <taxon>Chitinophagia</taxon>
        <taxon>Chitinophagales</taxon>
        <taxon>Chitinophagaceae</taxon>
        <taxon>Chitinophaga</taxon>
    </lineage>
</organism>
<proteinExistence type="predicted"/>
<name>A0A7K1TZG9_9BACT</name>
<feature type="domain" description="Glycosyltransferase 2-like" evidence="1">
    <location>
        <begin position="7"/>
        <end position="129"/>
    </location>
</feature>
<sequence>MRSELLSICILTYNRASFLKENLDTFITQVAAHNIPIYVSDNCSTDDTQAVVEESRQKYPYIYYNRNETNLGFDGNVMKVVEMADSKFCWLFGDDDRIKEGAIDKVMEVLKANYDLIFINASTYSKDFSTVVDEAHWPIAEDKLYSGNDSDQLFSDLVQYATFVGSLIVNREYWNQVAYQKYMKTGFVHVGVAFEYIRNKKAYYIASPLIDIRLNNASWSSSSFRIWNELWPKAIREIPGYSLDLKRKVARMDMEFSVKEILAERAKGAYDLSVYKDFLSKGGNISVSKKMAFLLIALTPRIILEKGYIYFLKRTKPAGYKYILFELNHKQKKKIKYV</sequence>
<dbReference type="InterPro" id="IPR050834">
    <property type="entry name" value="Glycosyltransf_2"/>
</dbReference>
<dbReference type="EMBL" id="WRXN01000001">
    <property type="protein sequence ID" value="MVT07440.1"/>
    <property type="molecule type" value="Genomic_DNA"/>
</dbReference>
<evidence type="ECO:0000313" key="2">
    <source>
        <dbReference type="EMBL" id="MVT07440.1"/>
    </source>
</evidence>
<keyword evidence="3" id="KW-1185">Reference proteome</keyword>
<dbReference type="PANTHER" id="PTHR43685">
    <property type="entry name" value="GLYCOSYLTRANSFERASE"/>
    <property type="match status" value="1"/>
</dbReference>
<dbReference type="InterPro" id="IPR001173">
    <property type="entry name" value="Glyco_trans_2-like"/>
</dbReference>
<dbReference type="Pfam" id="PF00535">
    <property type="entry name" value="Glycos_transf_2"/>
    <property type="match status" value="1"/>
</dbReference>
<dbReference type="PANTHER" id="PTHR43685:SF2">
    <property type="entry name" value="GLYCOSYLTRANSFERASE 2-LIKE DOMAIN-CONTAINING PROTEIN"/>
    <property type="match status" value="1"/>
</dbReference>
<dbReference type="InterPro" id="IPR029044">
    <property type="entry name" value="Nucleotide-diphossugar_trans"/>
</dbReference>
<dbReference type="AlphaFoldDB" id="A0A7K1TZG9"/>
<evidence type="ECO:0000259" key="1">
    <source>
        <dbReference type="Pfam" id="PF00535"/>
    </source>
</evidence>
<dbReference type="CDD" id="cd00761">
    <property type="entry name" value="Glyco_tranf_GTA_type"/>
    <property type="match status" value="1"/>
</dbReference>
<dbReference type="GO" id="GO:0016740">
    <property type="term" value="F:transferase activity"/>
    <property type="evidence" value="ECO:0007669"/>
    <property type="project" value="UniProtKB-KW"/>
</dbReference>
<protein>
    <submittedName>
        <fullName evidence="2">Glycosyltransferase</fullName>
    </submittedName>
</protein>